<evidence type="ECO:0000259" key="11">
    <source>
        <dbReference type="Pfam" id="PF02518"/>
    </source>
</evidence>
<keyword evidence="14" id="KW-1185">Reference proteome</keyword>
<dbReference type="Gene3D" id="3.30.565.10">
    <property type="entry name" value="Histidine kinase-like ATPase, C-terminal domain"/>
    <property type="match status" value="1"/>
</dbReference>
<evidence type="ECO:0000256" key="2">
    <source>
        <dbReference type="ARBA" id="ARBA00012438"/>
    </source>
</evidence>
<evidence type="ECO:0000256" key="6">
    <source>
        <dbReference type="ARBA" id="ARBA00022777"/>
    </source>
</evidence>
<keyword evidence="8" id="KW-0902">Two-component regulatory system</keyword>
<organism evidence="13 14">
    <name type="scientific">Cryptosporangium minutisporangium</name>
    <dbReference type="NCBI Taxonomy" id="113569"/>
    <lineage>
        <taxon>Bacteria</taxon>
        <taxon>Bacillati</taxon>
        <taxon>Actinomycetota</taxon>
        <taxon>Actinomycetes</taxon>
        <taxon>Cryptosporangiales</taxon>
        <taxon>Cryptosporangiaceae</taxon>
        <taxon>Cryptosporangium</taxon>
    </lineage>
</organism>
<feature type="transmembrane region" description="Helical" evidence="10">
    <location>
        <begin position="374"/>
        <end position="395"/>
    </location>
</feature>
<evidence type="ECO:0000256" key="4">
    <source>
        <dbReference type="ARBA" id="ARBA00022679"/>
    </source>
</evidence>
<evidence type="ECO:0000259" key="12">
    <source>
        <dbReference type="Pfam" id="PF07730"/>
    </source>
</evidence>
<feature type="coiled-coil region" evidence="9">
    <location>
        <begin position="137"/>
        <end position="177"/>
    </location>
</feature>
<evidence type="ECO:0000256" key="3">
    <source>
        <dbReference type="ARBA" id="ARBA00022553"/>
    </source>
</evidence>
<reference evidence="14" key="1">
    <citation type="journal article" date="2019" name="Int. J. Syst. Evol. Microbiol.">
        <title>The Global Catalogue of Microorganisms (GCM) 10K type strain sequencing project: providing services to taxonomists for standard genome sequencing and annotation.</title>
        <authorList>
            <consortium name="The Broad Institute Genomics Platform"/>
            <consortium name="The Broad Institute Genome Sequencing Center for Infectious Disease"/>
            <person name="Wu L."/>
            <person name="Ma J."/>
        </authorList>
    </citation>
    <scope>NUCLEOTIDE SEQUENCE [LARGE SCALE GENOMIC DNA]</scope>
    <source>
        <strain evidence="14">JCM 9458</strain>
    </source>
</reference>
<feature type="domain" description="Signal transduction histidine kinase subgroup 3 dimerisation and phosphoacceptor" evidence="12">
    <location>
        <begin position="169"/>
        <end position="232"/>
    </location>
</feature>
<keyword evidence="9" id="KW-0175">Coiled coil</keyword>
<feature type="transmembrane region" description="Helical" evidence="10">
    <location>
        <begin position="52"/>
        <end position="79"/>
    </location>
</feature>
<dbReference type="Gene3D" id="1.20.5.1930">
    <property type="match status" value="1"/>
</dbReference>
<dbReference type="PANTHER" id="PTHR24421:SF10">
    <property type="entry name" value="NITRATE_NITRITE SENSOR PROTEIN NARQ"/>
    <property type="match status" value="1"/>
</dbReference>
<evidence type="ECO:0000256" key="9">
    <source>
        <dbReference type="SAM" id="Coils"/>
    </source>
</evidence>
<dbReference type="EMBL" id="BAAAYN010000045">
    <property type="protein sequence ID" value="GAA3394674.1"/>
    <property type="molecule type" value="Genomic_DNA"/>
</dbReference>
<feature type="transmembrane region" description="Helical" evidence="10">
    <location>
        <begin position="91"/>
        <end position="110"/>
    </location>
</feature>
<dbReference type="InterPro" id="IPR050482">
    <property type="entry name" value="Sensor_HK_TwoCompSys"/>
</dbReference>
<comment type="catalytic activity">
    <reaction evidence="1">
        <text>ATP + protein L-histidine = ADP + protein N-phospho-L-histidine.</text>
        <dbReference type="EC" id="2.7.13.3"/>
    </reaction>
</comment>
<dbReference type="SUPFAM" id="SSF55874">
    <property type="entry name" value="ATPase domain of HSP90 chaperone/DNA topoisomerase II/histidine kinase"/>
    <property type="match status" value="1"/>
</dbReference>
<evidence type="ECO:0000313" key="14">
    <source>
        <dbReference type="Proteomes" id="UP001501676"/>
    </source>
</evidence>
<dbReference type="CDD" id="cd16917">
    <property type="entry name" value="HATPase_UhpB-NarQ-NarX-like"/>
    <property type="match status" value="1"/>
</dbReference>
<dbReference type="Pfam" id="PF02518">
    <property type="entry name" value="HATPase_c"/>
    <property type="match status" value="1"/>
</dbReference>
<comment type="caution">
    <text evidence="13">The sequence shown here is derived from an EMBL/GenBank/DDBJ whole genome shotgun (WGS) entry which is preliminary data.</text>
</comment>
<keyword evidence="10" id="KW-1133">Transmembrane helix</keyword>
<keyword evidence="7" id="KW-0067">ATP-binding</keyword>
<keyword evidence="10" id="KW-0472">Membrane</keyword>
<sequence length="398" mass="40958">MGTRSRVAAVVLLAVLVAAGELVTVAATHPSPTVVAVYTGVVGAIVLASLRWAAAAFVAALVLAAVGGYGYFLLLWTAFRAGRAAASRASSVVVAGAAIGAVGVPIAAAVSDPASGAQYTAAYLVFVVLPLVAGRYLSQHARLLAALTDRNRELRRARDLAAERERLAERLRIAREMHDALGHRLGLVSIQAAALEVDDLPARQREAIARLAGATRDAVAGLHEVVGALRQGDGIDAPGLDGLDALVDRCARAGMPVTVERRGHRGRLTDEAERAAYRAVEEGLTNAAKHAPARPVTVTLDWETDALVLTIANPTDDGAETAPGGGHGFAGVRERVESLGGFASLRRDGGEVRLTVLLPTVGHEPEPSEVGVRAAALGVATAVLLFGALPAAMLMGAG</sequence>
<protein>
    <recommendedName>
        <fullName evidence="2">histidine kinase</fullName>
        <ecNumber evidence="2">2.7.13.3</ecNumber>
    </recommendedName>
</protein>
<dbReference type="InterPro" id="IPR011712">
    <property type="entry name" value="Sig_transdc_His_kin_sub3_dim/P"/>
</dbReference>
<dbReference type="InterPro" id="IPR003594">
    <property type="entry name" value="HATPase_dom"/>
</dbReference>
<feature type="domain" description="Histidine kinase/HSP90-like ATPase" evidence="11">
    <location>
        <begin position="273"/>
        <end position="359"/>
    </location>
</feature>
<dbReference type="Pfam" id="PF07730">
    <property type="entry name" value="HisKA_3"/>
    <property type="match status" value="1"/>
</dbReference>
<keyword evidence="5" id="KW-0547">Nucleotide-binding</keyword>
<keyword evidence="10" id="KW-0812">Transmembrane</keyword>
<gene>
    <name evidence="13" type="ORF">GCM10020369_64980</name>
</gene>
<dbReference type="RefSeq" id="WP_345732082.1">
    <property type="nucleotide sequence ID" value="NZ_BAAAYN010000045.1"/>
</dbReference>
<keyword evidence="4" id="KW-0808">Transferase</keyword>
<dbReference type="EC" id="2.7.13.3" evidence="2"/>
<keyword evidence="3" id="KW-0597">Phosphoprotein</keyword>
<evidence type="ECO:0000256" key="5">
    <source>
        <dbReference type="ARBA" id="ARBA00022741"/>
    </source>
</evidence>
<evidence type="ECO:0000256" key="8">
    <source>
        <dbReference type="ARBA" id="ARBA00023012"/>
    </source>
</evidence>
<evidence type="ECO:0000256" key="10">
    <source>
        <dbReference type="SAM" id="Phobius"/>
    </source>
</evidence>
<dbReference type="InterPro" id="IPR036890">
    <property type="entry name" value="HATPase_C_sf"/>
</dbReference>
<feature type="transmembrane region" description="Helical" evidence="10">
    <location>
        <begin position="116"/>
        <end position="137"/>
    </location>
</feature>
<dbReference type="PANTHER" id="PTHR24421">
    <property type="entry name" value="NITRATE/NITRITE SENSOR PROTEIN NARX-RELATED"/>
    <property type="match status" value="1"/>
</dbReference>
<accession>A0ABP6T6Y7</accession>
<proteinExistence type="predicted"/>
<evidence type="ECO:0000256" key="1">
    <source>
        <dbReference type="ARBA" id="ARBA00000085"/>
    </source>
</evidence>
<name>A0ABP6T6Y7_9ACTN</name>
<keyword evidence="6" id="KW-0418">Kinase</keyword>
<dbReference type="Proteomes" id="UP001501676">
    <property type="component" value="Unassembled WGS sequence"/>
</dbReference>
<evidence type="ECO:0000256" key="7">
    <source>
        <dbReference type="ARBA" id="ARBA00022840"/>
    </source>
</evidence>
<evidence type="ECO:0000313" key="13">
    <source>
        <dbReference type="EMBL" id="GAA3394674.1"/>
    </source>
</evidence>